<keyword evidence="5" id="KW-1185">Reference proteome</keyword>
<proteinExistence type="inferred from homology"/>
<dbReference type="Pfam" id="PF01183">
    <property type="entry name" value="Glyco_hydro_25"/>
    <property type="match status" value="1"/>
</dbReference>
<evidence type="ECO:0000256" key="1">
    <source>
        <dbReference type="ARBA" id="ARBA00010646"/>
    </source>
</evidence>
<dbReference type="PANTHER" id="PTHR34135:SF2">
    <property type="entry name" value="LYSOZYME"/>
    <property type="match status" value="1"/>
</dbReference>
<evidence type="ECO:0000256" key="3">
    <source>
        <dbReference type="ARBA" id="ARBA00023295"/>
    </source>
</evidence>
<dbReference type="Proteomes" id="UP001216579">
    <property type="component" value="Unassembled WGS sequence"/>
</dbReference>
<dbReference type="EMBL" id="JARJBC010000005">
    <property type="protein sequence ID" value="MDF3289789.1"/>
    <property type="molecule type" value="Genomic_DNA"/>
</dbReference>
<dbReference type="CDD" id="cd00599">
    <property type="entry name" value="GH25_muramidase"/>
    <property type="match status" value="1"/>
</dbReference>
<evidence type="ECO:0000313" key="4">
    <source>
        <dbReference type="EMBL" id="MDF3289789.1"/>
    </source>
</evidence>
<dbReference type="InterPro" id="IPR002053">
    <property type="entry name" value="Glyco_hydro_25"/>
</dbReference>
<comment type="caution">
    <text evidence="4">The sequence shown here is derived from an EMBL/GenBank/DDBJ whole genome shotgun (WGS) entry which is preliminary data.</text>
</comment>
<name>A0ABT5ZIZ0_9ACTN</name>
<dbReference type="RefSeq" id="WP_276093298.1">
    <property type="nucleotide sequence ID" value="NZ_JARJBC010000005.1"/>
</dbReference>
<sequence length="294" mass="31580">MIAGVDVSSYQPTNYDTSGLDFVFVKATEGTGYVNPLQSGQAAHGRAAGLVVGFYHYLDSSASMQAQAEYFVQRCDSVPGDILACDWEETSVSGADKDAFLAAVKRLRPDHRLVLYCNTYFWSTLDTTNDCADGLWIADITTAGHPHIQHPWTFHQYSDSGGIDRNVGNFGSVTDLVAWATNSNPPPPPWETDMPQWIAGSVTPAAEPTVVLVPHGNAWSAAPHRCLHLGMDRVGDPSARASVRVAIHNGNGWRESTATVTAAGGTIDVDLTNADVKISLQTSDPGVAYAVETW</sequence>
<evidence type="ECO:0000256" key="2">
    <source>
        <dbReference type="ARBA" id="ARBA00022801"/>
    </source>
</evidence>
<dbReference type="GO" id="GO:0016787">
    <property type="term" value="F:hydrolase activity"/>
    <property type="evidence" value="ECO:0007669"/>
    <property type="project" value="UniProtKB-KW"/>
</dbReference>
<dbReference type="SUPFAM" id="SSF51445">
    <property type="entry name" value="(Trans)glycosidases"/>
    <property type="match status" value="1"/>
</dbReference>
<dbReference type="SMART" id="SM00641">
    <property type="entry name" value="Glyco_25"/>
    <property type="match status" value="1"/>
</dbReference>
<organism evidence="4 5">
    <name type="scientific">Streptomyces silvisoli</name>
    <dbReference type="NCBI Taxonomy" id="3034235"/>
    <lineage>
        <taxon>Bacteria</taxon>
        <taxon>Bacillati</taxon>
        <taxon>Actinomycetota</taxon>
        <taxon>Actinomycetes</taxon>
        <taxon>Kitasatosporales</taxon>
        <taxon>Streptomycetaceae</taxon>
        <taxon>Streptomyces</taxon>
    </lineage>
</organism>
<dbReference type="PANTHER" id="PTHR34135">
    <property type="entry name" value="LYSOZYME"/>
    <property type="match status" value="1"/>
</dbReference>
<dbReference type="PROSITE" id="PS51904">
    <property type="entry name" value="GLYCOSYL_HYDROL_F25_2"/>
    <property type="match status" value="1"/>
</dbReference>
<dbReference type="InterPro" id="IPR017853">
    <property type="entry name" value="GH"/>
</dbReference>
<comment type="similarity">
    <text evidence="1">Belongs to the glycosyl hydrolase 25 family.</text>
</comment>
<accession>A0ABT5ZIZ0</accession>
<evidence type="ECO:0000313" key="5">
    <source>
        <dbReference type="Proteomes" id="UP001216579"/>
    </source>
</evidence>
<gene>
    <name evidence="4" type="ORF">P3G67_11175</name>
</gene>
<reference evidence="4 5" key="1">
    <citation type="submission" date="2023-03" db="EMBL/GenBank/DDBJ databases">
        <title>Draft genome sequence of Streptomyces sp. RB6PN23 isolated from peat swamp forest in Thailand.</title>
        <authorList>
            <person name="Klaysubun C."/>
            <person name="Duangmal K."/>
        </authorList>
    </citation>
    <scope>NUCLEOTIDE SEQUENCE [LARGE SCALE GENOMIC DNA]</scope>
    <source>
        <strain evidence="4 5">RB6PN23</strain>
    </source>
</reference>
<keyword evidence="3" id="KW-0326">Glycosidase</keyword>
<keyword evidence="2 4" id="KW-0378">Hydrolase</keyword>
<dbReference type="InterPro" id="IPR018077">
    <property type="entry name" value="Glyco_hydro_fam25_subgr"/>
</dbReference>
<dbReference type="Gene3D" id="3.20.20.80">
    <property type="entry name" value="Glycosidases"/>
    <property type="match status" value="1"/>
</dbReference>
<protein>
    <submittedName>
        <fullName evidence="4">Glycoside hydrolase family 25 protein</fullName>
    </submittedName>
</protein>